<gene>
    <name evidence="1" type="ORF">EJA03_19520</name>
</gene>
<keyword evidence="2" id="KW-1185">Reference proteome</keyword>
<dbReference type="EMBL" id="RSFA01000171">
    <property type="protein sequence ID" value="RSD27917.1"/>
    <property type="molecule type" value="Genomic_DNA"/>
</dbReference>
<name>A0A3R9FH70_9VIBR</name>
<organism evidence="1 2">
    <name type="scientific">Vibrio pectenicida</name>
    <dbReference type="NCBI Taxonomy" id="62763"/>
    <lineage>
        <taxon>Bacteria</taxon>
        <taxon>Pseudomonadati</taxon>
        <taxon>Pseudomonadota</taxon>
        <taxon>Gammaproteobacteria</taxon>
        <taxon>Vibrionales</taxon>
        <taxon>Vibrionaceae</taxon>
        <taxon>Vibrio</taxon>
    </lineage>
</organism>
<protein>
    <submittedName>
        <fullName evidence="1">Uncharacterized protein</fullName>
    </submittedName>
</protein>
<sequence>MVTNEVETREAEQSIVEVHTEKIGLSFYEYSPNGWQDSPLTISIDGDVGSLNRAGYYEVKKLSLKYKLRIHISKARKEQIVKAGSTVIDYIKNHLTLLVHYDEEYIVADHYTLENDTGKIDFSLSDRSSASPAEFTDVVSNEVVNEERQSNHGRDYHYYLTFDISAQHDKKFEIGSNISTATPISFAIDTEALNLFSVVNIEPIHFFYNDHSNAEVSASNQRDVVTNQNFVVFSKELETYPRGPNQSGRLQLGQKNYYGFDPSFTNLNGWTQNDINLETTEVTTQLNLLAKALVDAGYAGTSFEYTSDLSKAKLVFKRDLNLASQGAHTGFQNGRNEFITNTGRLFTWNHSYHVVIHEALHAFGLRHQSNQVQSMMNYNSLPNGGLISYNNNNAFSDLDKLMIDKLHQSTHPAASTD</sequence>
<dbReference type="Gene3D" id="3.40.390.10">
    <property type="entry name" value="Collagenase (Catalytic Domain)"/>
    <property type="match status" value="1"/>
</dbReference>
<dbReference type="InterPro" id="IPR024079">
    <property type="entry name" value="MetalloPept_cat_dom_sf"/>
</dbReference>
<comment type="caution">
    <text evidence="1">The sequence shown here is derived from an EMBL/GenBank/DDBJ whole genome shotgun (WGS) entry which is preliminary data.</text>
</comment>
<dbReference type="SUPFAM" id="SSF55486">
    <property type="entry name" value="Metalloproteases ('zincins'), catalytic domain"/>
    <property type="match status" value="1"/>
</dbReference>
<dbReference type="AlphaFoldDB" id="A0A3R9FH70"/>
<accession>A0A3R9FH70</accession>
<dbReference type="GO" id="GO:0008237">
    <property type="term" value="F:metallopeptidase activity"/>
    <property type="evidence" value="ECO:0007669"/>
    <property type="project" value="InterPro"/>
</dbReference>
<dbReference type="Proteomes" id="UP000269041">
    <property type="component" value="Unassembled WGS sequence"/>
</dbReference>
<dbReference type="OrthoDB" id="9817300at2"/>
<dbReference type="RefSeq" id="WP_125323404.1">
    <property type="nucleotide sequence ID" value="NZ_AP024890.1"/>
</dbReference>
<proteinExistence type="predicted"/>
<evidence type="ECO:0000313" key="1">
    <source>
        <dbReference type="EMBL" id="RSD27917.1"/>
    </source>
</evidence>
<evidence type="ECO:0000313" key="2">
    <source>
        <dbReference type="Proteomes" id="UP000269041"/>
    </source>
</evidence>
<reference evidence="1 2" key="1">
    <citation type="submission" date="2018-12" db="EMBL/GenBank/DDBJ databases">
        <title>Genomic taxonomy of the Vibrionaceae family.</title>
        <authorList>
            <person name="Gomez-Gil B."/>
            <person name="Enciso-Ibarra K."/>
        </authorList>
    </citation>
    <scope>NUCLEOTIDE SEQUENCE [LARGE SCALE GENOMIC DNA]</scope>
    <source>
        <strain evidence="1 2">CAIM 594</strain>
    </source>
</reference>